<evidence type="ECO:0000313" key="2">
    <source>
        <dbReference type="Proteomes" id="UP000290204"/>
    </source>
</evidence>
<dbReference type="AlphaFoldDB" id="A0A4Q1CLH4"/>
<reference evidence="1 2" key="1">
    <citation type="submission" date="2019-01" db="EMBL/GenBank/DDBJ databases">
        <title>Lacibacter sp. strain TTM-7.</title>
        <authorList>
            <person name="Chen W.-M."/>
        </authorList>
    </citation>
    <scope>NUCLEOTIDE SEQUENCE [LARGE SCALE GENOMIC DNA]</scope>
    <source>
        <strain evidence="1 2">TTM-7</strain>
    </source>
</reference>
<protein>
    <submittedName>
        <fullName evidence="1">Uncharacterized protein</fullName>
    </submittedName>
</protein>
<dbReference type="EMBL" id="SDHW01000001">
    <property type="protein sequence ID" value="RXK61820.1"/>
    <property type="molecule type" value="Genomic_DNA"/>
</dbReference>
<accession>A0A4Q1CLH4</accession>
<keyword evidence="2" id="KW-1185">Reference proteome</keyword>
<dbReference type="OrthoDB" id="667771at2"/>
<dbReference type="RefSeq" id="WP_129129192.1">
    <property type="nucleotide sequence ID" value="NZ_SDHW01000001.1"/>
</dbReference>
<dbReference type="Proteomes" id="UP000290204">
    <property type="component" value="Unassembled WGS sequence"/>
</dbReference>
<evidence type="ECO:0000313" key="1">
    <source>
        <dbReference type="EMBL" id="RXK61820.1"/>
    </source>
</evidence>
<sequence>MSDFTLNKEPDLIVTARFITKGNDKPLFGDGYTVRLYDRDIVDDDYLGESYPDKEGHIRIAFAHDAFVNDAAFKEAKPDFYFVVLQNDKPVFTTKVLQELSIEDLQQFKMGEGEVVDLGTFLIAVE</sequence>
<gene>
    <name evidence="1" type="ORF">ESA94_02055</name>
</gene>
<name>A0A4Q1CLH4_9BACT</name>
<comment type="caution">
    <text evidence="1">The sequence shown here is derived from an EMBL/GenBank/DDBJ whole genome shotgun (WGS) entry which is preliminary data.</text>
</comment>
<proteinExistence type="predicted"/>
<organism evidence="1 2">
    <name type="scientific">Lacibacter luteus</name>
    <dbReference type="NCBI Taxonomy" id="2508719"/>
    <lineage>
        <taxon>Bacteria</taxon>
        <taxon>Pseudomonadati</taxon>
        <taxon>Bacteroidota</taxon>
        <taxon>Chitinophagia</taxon>
        <taxon>Chitinophagales</taxon>
        <taxon>Chitinophagaceae</taxon>
        <taxon>Lacibacter</taxon>
    </lineage>
</organism>